<dbReference type="InterPro" id="IPR003675">
    <property type="entry name" value="Rce1/LyrA-like_dom"/>
</dbReference>
<organism evidence="3 4">
    <name type="scientific">Olleya namhaensis</name>
    <dbReference type="NCBI Taxonomy" id="1144750"/>
    <lineage>
        <taxon>Bacteria</taxon>
        <taxon>Pseudomonadati</taxon>
        <taxon>Bacteroidota</taxon>
        <taxon>Flavobacteriia</taxon>
        <taxon>Flavobacteriales</taxon>
        <taxon>Flavobacteriaceae</taxon>
    </lineage>
</organism>
<keyword evidence="1" id="KW-0472">Membrane</keyword>
<keyword evidence="4" id="KW-1185">Reference proteome</keyword>
<gene>
    <name evidence="3" type="ORF">SAMN05443431_11216</name>
</gene>
<proteinExistence type="predicted"/>
<dbReference type="STRING" id="1144750.SAMN05443431_11216"/>
<feature type="transmembrane region" description="Helical" evidence="1">
    <location>
        <begin position="131"/>
        <end position="152"/>
    </location>
</feature>
<reference evidence="4" key="1">
    <citation type="submission" date="2016-10" db="EMBL/GenBank/DDBJ databases">
        <authorList>
            <person name="Varghese N."/>
            <person name="Submissions S."/>
        </authorList>
    </citation>
    <scope>NUCLEOTIDE SEQUENCE [LARGE SCALE GENOMIC DNA]</scope>
    <source>
        <strain evidence="4">DSM 28881</strain>
    </source>
</reference>
<accession>A0A1I3SW33</accession>
<evidence type="ECO:0000313" key="3">
    <source>
        <dbReference type="EMBL" id="SFJ62600.1"/>
    </source>
</evidence>
<evidence type="ECO:0000256" key="1">
    <source>
        <dbReference type="SAM" id="Phobius"/>
    </source>
</evidence>
<keyword evidence="1" id="KW-0812">Transmembrane</keyword>
<dbReference type="PANTHER" id="PTHR36435">
    <property type="entry name" value="SLR1288 PROTEIN"/>
    <property type="match status" value="1"/>
</dbReference>
<dbReference type="GO" id="GO:0004175">
    <property type="term" value="F:endopeptidase activity"/>
    <property type="evidence" value="ECO:0007669"/>
    <property type="project" value="UniProtKB-ARBA"/>
</dbReference>
<dbReference type="EMBL" id="FORM01000012">
    <property type="protein sequence ID" value="SFJ62600.1"/>
    <property type="molecule type" value="Genomic_DNA"/>
</dbReference>
<dbReference type="InterPro" id="IPR052710">
    <property type="entry name" value="CAAX_protease"/>
</dbReference>
<dbReference type="Pfam" id="PF02517">
    <property type="entry name" value="Rce1-like"/>
    <property type="match status" value="1"/>
</dbReference>
<feature type="domain" description="CAAX prenyl protease 2/Lysostaphin resistance protein A-like" evidence="2">
    <location>
        <begin position="75"/>
        <end position="171"/>
    </location>
</feature>
<sequence length="181" mass="20205">MKQLFSSILKYVKNPRLKQLKHATVQQKVGIVLACVPICIALGLGFGLIIALLEALGVYSPDDHAVSKLFEEETPLYIISSAVILAPIIEELIFRGPITLFSKKYFKIAFYTFSLLFGYVHLFNFEITPQLILLSPLLVAPQIVVGLVFGYVRVRLGLIYSMLLHACYNAVLIIPSVIFMS</sequence>
<evidence type="ECO:0000313" key="4">
    <source>
        <dbReference type="Proteomes" id="UP000199559"/>
    </source>
</evidence>
<dbReference type="GO" id="GO:0080120">
    <property type="term" value="P:CAAX-box protein maturation"/>
    <property type="evidence" value="ECO:0007669"/>
    <property type="project" value="UniProtKB-ARBA"/>
</dbReference>
<dbReference type="Proteomes" id="UP000199559">
    <property type="component" value="Unassembled WGS sequence"/>
</dbReference>
<dbReference type="AlphaFoldDB" id="A0A1I3SW33"/>
<dbReference type="RefSeq" id="WP_090842183.1">
    <property type="nucleotide sequence ID" value="NZ_CANLBQ010000008.1"/>
</dbReference>
<feature type="transmembrane region" description="Helical" evidence="1">
    <location>
        <begin position="105"/>
        <end position="125"/>
    </location>
</feature>
<keyword evidence="1" id="KW-1133">Transmembrane helix</keyword>
<name>A0A1I3SW33_9FLAO</name>
<protein>
    <recommendedName>
        <fullName evidence="2">CAAX prenyl protease 2/Lysostaphin resistance protein A-like domain-containing protein</fullName>
    </recommendedName>
</protein>
<feature type="transmembrane region" description="Helical" evidence="1">
    <location>
        <begin position="159"/>
        <end position="180"/>
    </location>
</feature>
<feature type="transmembrane region" description="Helical" evidence="1">
    <location>
        <begin position="76"/>
        <end position="93"/>
    </location>
</feature>
<evidence type="ECO:0000259" key="2">
    <source>
        <dbReference type="Pfam" id="PF02517"/>
    </source>
</evidence>
<dbReference type="PANTHER" id="PTHR36435:SF1">
    <property type="entry name" value="CAAX AMINO TERMINAL PROTEASE FAMILY PROTEIN"/>
    <property type="match status" value="1"/>
</dbReference>
<feature type="transmembrane region" description="Helical" evidence="1">
    <location>
        <begin position="29"/>
        <end position="56"/>
    </location>
</feature>